<accession>A0A0W8DU00</accession>
<protein>
    <submittedName>
        <fullName evidence="1">Uncharacterized protein</fullName>
    </submittedName>
</protein>
<dbReference type="AlphaFoldDB" id="A0A0W8DU00"/>
<proteinExistence type="predicted"/>
<dbReference type="Proteomes" id="UP000054636">
    <property type="component" value="Unassembled WGS sequence"/>
</dbReference>
<dbReference type="EMBL" id="LNFP01000011">
    <property type="protein sequence ID" value="KUF99871.1"/>
    <property type="molecule type" value="Genomic_DNA"/>
</dbReference>
<dbReference type="InterPro" id="IPR029021">
    <property type="entry name" value="Prot-tyrosine_phosphatase-like"/>
</dbReference>
<evidence type="ECO:0000313" key="1">
    <source>
        <dbReference type="EMBL" id="KUF99871.1"/>
    </source>
</evidence>
<comment type="caution">
    <text evidence="1">The sequence shown here is derived from an EMBL/GenBank/DDBJ whole genome shotgun (WGS) entry which is preliminary data.</text>
</comment>
<gene>
    <name evidence="1" type="ORF">AM588_10010309</name>
</gene>
<name>A0A0W8DU00_PHYNI</name>
<sequence length="216" mass="23466">MSINGRLFLGSIDAARNVVALRRLRIGGALALLGKGEGVSAVSGHSSAVGEAYEELKLARTTVEIEDSKDGDLLCKLPKILAELKKLVIAGRSRSASVVTAWMLVNGPSQQSVQDVVDRIRDLNSDLKGIFTYSIVAATTTSVNNSSSRAQFAYLQIDKIETRELGTIDPTTLQKSGFCTVEDVLSVLRQFYESVTTSTPLLMLHFHYMCSYDESS</sequence>
<dbReference type="SUPFAM" id="SSF52799">
    <property type="entry name" value="(Phosphotyrosine protein) phosphatases II"/>
    <property type="match status" value="1"/>
</dbReference>
<reference evidence="1 2" key="1">
    <citation type="submission" date="2015-11" db="EMBL/GenBank/DDBJ databases">
        <title>Genomes and virulence difference between two physiological races of Phytophthora nicotianae.</title>
        <authorList>
            <person name="Liu H."/>
            <person name="Ma X."/>
            <person name="Yu H."/>
            <person name="Fang D."/>
            <person name="Li Y."/>
            <person name="Wang X."/>
            <person name="Wang W."/>
            <person name="Dong Y."/>
            <person name="Xiao B."/>
        </authorList>
    </citation>
    <scope>NUCLEOTIDE SEQUENCE [LARGE SCALE GENOMIC DNA]</scope>
    <source>
        <strain evidence="2">race 1</strain>
    </source>
</reference>
<evidence type="ECO:0000313" key="2">
    <source>
        <dbReference type="Proteomes" id="UP000054636"/>
    </source>
</evidence>
<dbReference type="Gene3D" id="3.90.190.10">
    <property type="entry name" value="Protein tyrosine phosphatase superfamily"/>
    <property type="match status" value="1"/>
</dbReference>
<organism evidence="1 2">
    <name type="scientific">Phytophthora nicotianae</name>
    <name type="common">Potato buckeye rot agent</name>
    <name type="synonym">Phytophthora parasitica</name>
    <dbReference type="NCBI Taxonomy" id="4792"/>
    <lineage>
        <taxon>Eukaryota</taxon>
        <taxon>Sar</taxon>
        <taxon>Stramenopiles</taxon>
        <taxon>Oomycota</taxon>
        <taxon>Peronosporomycetes</taxon>
        <taxon>Peronosporales</taxon>
        <taxon>Peronosporaceae</taxon>
        <taxon>Phytophthora</taxon>
    </lineage>
</organism>